<protein>
    <submittedName>
        <fullName evidence="2">Putative conserved transmembrane protein</fullName>
    </submittedName>
</protein>
<keyword evidence="1" id="KW-1133">Transmembrane helix</keyword>
<evidence type="ECO:0000256" key="1">
    <source>
        <dbReference type="SAM" id="Phobius"/>
    </source>
</evidence>
<evidence type="ECO:0000313" key="2">
    <source>
        <dbReference type="EMBL" id="SBS70434.1"/>
    </source>
</evidence>
<dbReference type="PANTHER" id="PTHR42305:SF1">
    <property type="entry name" value="MEMBRANE PROTEIN RV1733C-RELATED"/>
    <property type="match status" value="1"/>
</dbReference>
<gene>
    <name evidence="2" type="ORF">MHPYR_10136</name>
</gene>
<keyword evidence="1 2" id="KW-0812">Transmembrane</keyword>
<dbReference type="AlphaFoldDB" id="A0A1Y5NVM0"/>
<keyword evidence="1" id="KW-0472">Membrane</keyword>
<reference evidence="2" key="1">
    <citation type="submission" date="2016-03" db="EMBL/GenBank/DDBJ databases">
        <authorList>
            <person name="Ploux O."/>
        </authorList>
    </citation>
    <scope>NUCLEOTIDE SEQUENCE</scope>
    <source>
        <strain evidence="2">UC10</strain>
    </source>
</reference>
<dbReference type="EMBL" id="FLQS01000001">
    <property type="protein sequence ID" value="SBS70434.1"/>
    <property type="molecule type" value="Genomic_DNA"/>
</dbReference>
<feature type="transmembrane region" description="Helical" evidence="1">
    <location>
        <begin position="144"/>
        <end position="167"/>
    </location>
</feature>
<proteinExistence type="predicted"/>
<organism evidence="2">
    <name type="scientific">uncultured Mycobacterium sp</name>
    <dbReference type="NCBI Taxonomy" id="171292"/>
    <lineage>
        <taxon>Bacteria</taxon>
        <taxon>Bacillati</taxon>
        <taxon>Actinomycetota</taxon>
        <taxon>Actinomycetes</taxon>
        <taxon>Mycobacteriales</taxon>
        <taxon>Mycobacteriaceae</taxon>
        <taxon>Mycobacterium</taxon>
        <taxon>environmental samples</taxon>
    </lineage>
</organism>
<feature type="transmembrane region" description="Helical" evidence="1">
    <location>
        <begin position="29"/>
        <end position="51"/>
    </location>
</feature>
<name>A0A1Y5NVM0_9MYCO</name>
<dbReference type="PANTHER" id="PTHR42305">
    <property type="entry name" value="MEMBRANE PROTEIN RV1733C-RELATED"/>
    <property type="match status" value="1"/>
</dbReference>
<sequence length="196" mass="20883">MEWYTIGWGRTWLVRLFGRNELLRRSDRVEALVAMLAAIVVVVAIPVAAAFGTSVKENRAAVYAHQVLSRHETTAIAVGNATPHAHAYSQTFDVPARWAAAGAVHLATVPVPKMAHAGDQIPIWTDDSGGYAAPPTPTSYAATEAAGCAVLSWLAAAVVIAAGGYGLHYRLNRSRYAAWDRELKSLAGDDGGRAPH</sequence>
<accession>A0A1Y5NVM0</accession>
<dbReference type="InterPro" id="IPR039708">
    <property type="entry name" value="MT1774/Rv1733c-like"/>
</dbReference>